<organism evidence="1 2">
    <name type="scientific">Schizopora paradoxa</name>
    <dbReference type="NCBI Taxonomy" id="27342"/>
    <lineage>
        <taxon>Eukaryota</taxon>
        <taxon>Fungi</taxon>
        <taxon>Dikarya</taxon>
        <taxon>Basidiomycota</taxon>
        <taxon>Agaricomycotina</taxon>
        <taxon>Agaricomycetes</taxon>
        <taxon>Hymenochaetales</taxon>
        <taxon>Schizoporaceae</taxon>
        <taxon>Schizopora</taxon>
    </lineage>
</organism>
<dbReference type="SUPFAM" id="SSF81383">
    <property type="entry name" value="F-box domain"/>
    <property type="match status" value="1"/>
</dbReference>
<proteinExistence type="predicted"/>
<reference evidence="1 2" key="1">
    <citation type="submission" date="2015-04" db="EMBL/GenBank/DDBJ databases">
        <title>Complete genome sequence of Schizopora paradoxa KUC8140, a cosmopolitan wood degrader in East Asia.</title>
        <authorList>
            <consortium name="DOE Joint Genome Institute"/>
            <person name="Min B."/>
            <person name="Park H."/>
            <person name="Jang Y."/>
            <person name="Kim J.-J."/>
            <person name="Kim K.H."/>
            <person name="Pangilinan J."/>
            <person name="Lipzen A."/>
            <person name="Riley R."/>
            <person name="Grigoriev I.V."/>
            <person name="Spatafora J.W."/>
            <person name="Choi I.-G."/>
        </authorList>
    </citation>
    <scope>NUCLEOTIDE SEQUENCE [LARGE SCALE GENOMIC DNA]</scope>
    <source>
        <strain evidence="1 2">KUC8140</strain>
    </source>
</reference>
<keyword evidence="2" id="KW-1185">Reference proteome</keyword>
<dbReference type="OrthoDB" id="3365698at2759"/>
<dbReference type="InterPro" id="IPR036047">
    <property type="entry name" value="F-box-like_dom_sf"/>
</dbReference>
<gene>
    <name evidence="1" type="ORF">SCHPADRAFT_367795</name>
</gene>
<accession>A0A0H2RNI1</accession>
<dbReference type="AlphaFoldDB" id="A0A0H2RNI1"/>
<evidence type="ECO:0000313" key="2">
    <source>
        <dbReference type="Proteomes" id="UP000053477"/>
    </source>
</evidence>
<sequence length="501" mass="56685">MSSQVIIKPESRTPNGSLAFVHRLPEEILALVFHACFPHSLPKSTGLNLLSAIFTSAPCNISQVCSRWRAIALSHSSLWARWHVDIRDISSKDVWKLVDVLSLWRDRSKNEPLTAFIAVRGRVTRAEGDGRKRMEDDDDVKNAITALLELLYALEARWRRVKLAVYASNASIGVPIRRLDPAKLGRLQELHLFDKPRFEVVPPPRSVNDSTSSATVPTFGALRTLVLRGARNSKRCPVIVRQCMTILHHAPCLDTLEIRIRAPEVDNITGAFPVATMPTLRYLLVKVDEQPAENFMCKFVLDHLVAPALETLYVISIHRSDMIEGAFDASGFVNDFISRSRPPLKELALYMPMTGPNLMNTLDQLPTLQELYLDDLVESGWHFPSALLKAGVEEEALCPRLRRLIFFVTAEVVPFALRVLIARWPSPFTKRFTRAAYAMWLEKFKGTKNRLSNEEMKILDDWWITSFAHWAEGPWHACRLRFGKSKLSAPDAKPSSETGLF</sequence>
<dbReference type="Proteomes" id="UP000053477">
    <property type="component" value="Unassembled WGS sequence"/>
</dbReference>
<name>A0A0H2RNI1_9AGAM</name>
<dbReference type="InParanoid" id="A0A0H2RNI1"/>
<protein>
    <submittedName>
        <fullName evidence="1">Uncharacterized protein</fullName>
    </submittedName>
</protein>
<dbReference type="EMBL" id="KQ085960">
    <property type="protein sequence ID" value="KLO13409.1"/>
    <property type="molecule type" value="Genomic_DNA"/>
</dbReference>
<evidence type="ECO:0000313" key="1">
    <source>
        <dbReference type="EMBL" id="KLO13409.1"/>
    </source>
</evidence>